<dbReference type="InterPro" id="IPR009057">
    <property type="entry name" value="Homeodomain-like_sf"/>
</dbReference>
<reference evidence="1 2" key="1">
    <citation type="journal article" date="2019" name="Nat. Ecol. Evol.">
        <title>Megaphylogeny resolves global patterns of mushroom evolution.</title>
        <authorList>
            <person name="Varga T."/>
            <person name="Krizsan K."/>
            <person name="Foldi C."/>
            <person name="Dima B."/>
            <person name="Sanchez-Garcia M."/>
            <person name="Sanchez-Ramirez S."/>
            <person name="Szollosi G.J."/>
            <person name="Szarkandi J.G."/>
            <person name="Papp V."/>
            <person name="Albert L."/>
            <person name="Andreopoulos W."/>
            <person name="Angelini C."/>
            <person name="Antonin V."/>
            <person name="Barry K.W."/>
            <person name="Bougher N.L."/>
            <person name="Buchanan P."/>
            <person name="Buyck B."/>
            <person name="Bense V."/>
            <person name="Catcheside P."/>
            <person name="Chovatia M."/>
            <person name="Cooper J."/>
            <person name="Damon W."/>
            <person name="Desjardin D."/>
            <person name="Finy P."/>
            <person name="Geml J."/>
            <person name="Haridas S."/>
            <person name="Hughes K."/>
            <person name="Justo A."/>
            <person name="Karasinski D."/>
            <person name="Kautmanova I."/>
            <person name="Kiss B."/>
            <person name="Kocsube S."/>
            <person name="Kotiranta H."/>
            <person name="LaButti K.M."/>
            <person name="Lechner B.E."/>
            <person name="Liimatainen K."/>
            <person name="Lipzen A."/>
            <person name="Lukacs Z."/>
            <person name="Mihaltcheva S."/>
            <person name="Morgado L.N."/>
            <person name="Niskanen T."/>
            <person name="Noordeloos M.E."/>
            <person name="Ohm R.A."/>
            <person name="Ortiz-Santana B."/>
            <person name="Ovrebo C."/>
            <person name="Racz N."/>
            <person name="Riley R."/>
            <person name="Savchenko A."/>
            <person name="Shiryaev A."/>
            <person name="Soop K."/>
            <person name="Spirin V."/>
            <person name="Szebenyi C."/>
            <person name="Tomsovsky M."/>
            <person name="Tulloss R.E."/>
            <person name="Uehling J."/>
            <person name="Grigoriev I.V."/>
            <person name="Vagvolgyi C."/>
            <person name="Papp T."/>
            <person name="Martin F.M."/>
            <person name="Miettinen O."/>
            <person name="Hibbett D.S."/>
            <person name="Nagy L.G."/>
        </authorList>
    </citation>
    <scope>NUCLEOTIDE SEQUENCE [LARGE SCALE GENOMIC DNA]</scope>
    <source>
        <strain evidence="1 2">HHB13444</strain>
    </source>
</reference>
<dbReference type="Pfam" id="PF13384">
    <property type="entry name" value="HTH_23"/>
    <property type="match status" value="1"/>
</dbReference>
<evidence type="ECO:0000313" key="2">
    <source>
        <dbReference type="Proteomes" id="UP000308197"/>
    </source>
</evidence>
<name>A0A5C3PQC8_9APHY</name>
<dbReference type="EMBL" id="ML211118">
    <property type="protein sequence ID" value="TFK88283.1"/>
    <property type="molecule type" value="Genomic_DNA"/>
</dbReference>
<dbReference type="Proteomes" id="UP000308197">
    <property type="component" value="Unassembled WGS sequence"/>
</dbReference>
<dbReference type="InterPro" id="IPR036397">
    <property type="entry name" value="RNaseH_sf"/>
</dbReference>
<evidence type="ECO:0008006" key="3">
    <source>
        <dbReference type="Google" id="ProtNLM"/>
    </source>
</evidence>
<proteinExistence type="predicted"/>
<accession>A0A5C3PQC8</accession>
<keyword evidence="2" id="KW-1185">Reference proteome</keyword>
<dbReference type="Gene3D" id="3.30.420.10">
    <property type="entry name" value="Ribonuclease H-like superfamily/Ribonuclease H"/>
    <property type="match status" value="1"/>
</dbReference>
<sequence length="209" mass="23835">MPYRKISEDLKACALRLLDLGWDKTDICELLEVSPVSLQRWVSLYYTTGSFDGPAQVAHGPSRTLTRAVLQDIHILLRAHPDTYLDELVWWLGLHHGITISKTSLHTNLAQVGLTHKRLQKIAAERNEEVRTQWKEMRATHSDVFVRGDRYSLAAAMTKDGYIATRVVPGSFDAEKFYDFIVDDVLPQMGQWPAEARSVIVLDNCRIHH</sequence>
<dbReference type="PANTHER" id="PTHR46564">
    <property type="entry name" value="TRANSPOSASE"/>
    <property type="match status" value="1"/>
</dbReference>
<organism evidence="1 2">
    <name type="scientific">Polyporus arcularius HHB13444</name>
    <dbReference type="NCBI Taxonomy" id="1314778"/>
    <lineage>
        <taxon>Eukaryota</taxon>
        <taxon>Fungi</taxon>
        <taxon>Dikarya</taxon>
        <taxon>Basidiomycota</taxon>
        <taxon>Agaricomycotina</taxon>
        <taxon>Agaricomycetes</taxon>
        <taxon>Polyporales</taxon>
        <taxon>Polyporaceae</taxon>
        <taxon>Polyporus</taxon>
    </lineage>
</organism>
<dbReference type="GO" id="GO:0003676">
    <property type="term" value="F:nucleic acid binding"/>
    <property type="evidence" value="ECO:0007669"/>
    <property type="project" value="InterPro"/>
</dbReference>
<gene>
    <name evidence="1" type="ORF">K466DRAFT_645520</name>
</gene>
<dbReference type="PANTHER" id="PTHR46564:SF1">
    <property type="entry name" value="TRANSPOSASE"/>
    <property type="match status" value="1"/>
</dbReference>
<dbReference type="InParanoid" id="A0A5C3PQC8"/>
<dbReference type="STRING" id="1314778.A0A5C3PQC8"/>
<protein>
    <recommendedName>
        <fullName evidence="3">Tc1-like transposase DDE domain-containing protein</fullName>
    </recommendedName>
</protein>
<evidence type="ECO:0000313" key="1">
    <source>
        <dbReference type="EMBL" id="TFK88283.1"/>
    </source>
</evidence>
<dbReference type="SUPFAM" id="SSF46689">
    <property type="entry name" value="Homeodomain-like"/>
    <property type="match status" value="1"/>
</dbReference>
<dbReference type="AlphaFoldDB" id="A0A5C3PQC8"/>
<feature type="non-terminal residue" evidence="1">
    <location>
        <position position="209"/>
    </location>
</feature>